<comment type="caution">
    <text evidence="2">The sequence shown here is derived from an EMBL/GenBank/DDBJ whole genome shotgun (WGS) entry which is preliminary data.</text>
</comment>
<evidence type="ECO:0000313" key="3">
    <source>
        <dbReference type="Proteomes" id="UP000619486"/>
    </source>
</evidence>
<keyword evidence="3" id="KW-1185">Reference proteome</keyword>
<evidence type="ECO:0000256" key="1">
    <source>
        <dbReference type="SAM" id="MobiDB-lite"/>
    </source>
</evidence>
<gene>
    <name evidence="2" type="ORF">GCM10014713_52860</name>
</gene>
<name>A0A918HDB1_9ACTN</name>
<accession>A0A918HDB1</accession>
<evidence type="ECO:0000313" key="2">
    <source>
        <dbReference type="EMBL" id="GGT52407.1"/>
    </source>
</evidence>
<protein>
    <submittedName>
        <fullName evidence="2">Uncharacterized protein</fullName>
    </submittedName>
</protein>
<dbReference type="Proteomes" id="UP000619486">
    <property type="component" value="Unassembled WGS sequence"/>
</dbReference>
<dbReference type="AlphaFoldDB" id="A0A918HDB1"/>
<dbReference type="EMBL" id="BMQQ01000025">
    <property type="protein sequence ID" value="GGT52407.1"/>
    <property type="molecule type" value="Genomic_DNA"/>
</dbReference>
<reference evidence="2" key="2">
    <citation type="submission" date="2020-09" db="EMBL/GenBank/DDBJ databases">
        <authorList>
            <person name="Sun Q."/>
            <person name="Ohkuma M."/>
        </authorList>
    </citation>
    <scope>NUCLEOTIDE SEQUENCE</scope>
    <source>
        <strain evidence="2">JCM 3172</strain>
    </source>
</reference>
<organism evidence="2 3">
    <name type="scientific">Streptomyces purpureus</name>
    <dbReference type="NCBI Taxonomy" id="1951"/>
    <lineage>
        <taxon>Bacteria</taxon>
        <taxon>Bacillati</taxon>
        <taxon>Actinomycetota</taxon>
        <taxon>Actinomycetes</taxon>
        <taxon>Kitasatosporales</taxon>
        <taxon>Streptomycetaceae</taxon>
        <taxon>Streptomyces</taxon>
    </lineage>
</organism>
<reference evidence="2" key="1">
    <citation type="journal article" date="2014" name="Int. J. Syst. Evol. Microbiol.">
        <title>Complete genome sequence of Corynebacterium casei LMG S-19264T (=DSM 44701T), isolated from a smear-ripened cheese.</title>
        <authorList>
            <consortium name="US DOE Joint Genome Institute (JGI-PGF)"/>
            <person name="Walter F."/>
            <person name="Albersmeier A."/>
            <person name="Kalinowski J."/>
            <person name="Ruckert C."/>
        </authorList>
    </citation>
    <scope>NUCLEOTIDE SEQUENCE</scope>
    <source>
        <strain evidence="2">JCM 3172</strain>
    </source>
</reference>
<sequence>MRRHELSQSEAISKPPVGQAPRAVEGVGDFTNWLGAASAGTPQTFSLVPDDGKHLTMTVEAPLTNDLTLTNTVTAARRCGARSARPASTAVLPAAVMLSRTGARNVARQCSCALAVVQAA</sequence>
<proteinExistence type="predicted"/>
<feature type="region of interest" description="Disordered" evidence="1">
    <location>
        <begin position="1"/>
        <end position="23"/>
    </location>
</feature>